<comment type="caution">
    <text evidence="2">The sequence shown here is derived from an EMBL/GenBank/DDBJ whole genome shotgun (WGS) entry which is preliminary data.</text>
</comment>
<dbReference type="SUPFAM" id="SSF52540">
    <property type="entry name" value="P-loop containing nucleoside triphosphate hydrolases"/>
    <property type="match status" value="1"/>
</dbReference>
<dbReference type="GO" id="GO:0005524">
    <property type="term" value="F:ATP binding"/>
    <property type="evidence" value="ECO:0007669"/>
    <property type="project" value="UniProtKB-KW"/>
</dbReference>
<dbReference type="GO" id="GO:0016887">
    <property type="term" value="F:ATP hydrolysis activity"/>
    <property type="evidence" value="ECO:0007669"/>
    <property type="project" value="InterPro"/>
</dbReference>
<accession>A0A226DUT8</accession>
<dbReference type="PANTHER" id="PTHR43038">
    <property type="entry name" value="ATP-BINDING CASSETTE, SUB-FAMILY H, MEMBER 1"/>
    <property type="match status" value="1"/>
</dbReference>
<dbReference type="AlphaFoldDB" id="A0A226DUT8"/>
<proteinExistence type="predicted"/>
<dbReference type="Proteomes" id="UP000198287">
    <property type="component" value="Unassembled WGS sequence"/>
</dbReference>
<dbReference type="Pfam" id="PF00005">
    <property type="entry name" value="ABC_tran"/>
    <property type="match status" value="1"/>
</dbReference>
<reference evidence="2 3" key="1">
    <citation type="submission" date="2015-12" db="EMBL/GenBank/DDBJ databases">
        <title>The genome of Folsomia candida.</title>
        <authorList>
            <person name="Faddeeva A."/>
            <person name="Derks M.F."/>
            <person name="Anvar Y."/>
            <person name="Smit S."/>
            <person name="Van Straalen N."/>
            <person name="Roelofs D."/>
        </authorList>
    </citation>
    <scope>NUCLEOTIDE SEQUENCE [LARGE SCALE GENOMIC DNA]</scope>
    <source>
        <strain evidence="2 3">VU population</strain>
        <tissue evidence="2">Whole body</tissue>
    </source>
</reference>
<name>A0A226DUT8_FOLCA</name>
<evidence type="ECO:0000313" key="2">
    <source>
        <dbReference type="EMBL" id="OXA48830.1"/>
    </source>
</evidence>
<dbReference type="PANTHER" id="PTHR43038:SF2">
    <property type="entry name" value="RH61964P"/>
    <property type="match status" value="1"/>
</dbReference>
<organism evidence="2 3">
    <name type="scientific">Folsomia candida</name>
    <name type="common">Springtail</name>
    <dbReference type="NCBI Taxonomy" id="158441"/>
    <lineage>
        <taxon>Eukaryota</taxon>
        <taxon>Metazoa</taxon>
        <taxon>Ecdysozoa</taxon>
        <taxon>Arthropoda</taxon>
        <taxon>Hexapoda</taxon>
        <taxon>Collembola</taxon>
        <taxon>Entomobryomorpha</taxon>
        <taxon>Isotomoidea</taxon>
        <taxon>Isotomidae</taxon>
        <taxon>Proisotominae</taxon>
        <taxon>Folsomia</taxon>
    </lineage>
</organism>
<dbReference type="EMBL" id="LNIX01000011">
    <property type="protein sequence ID" value="OXA48830.1"/>
    <property type="molecule type" value="Genomic_DNA"/>
</dbReference>
<dbReference type="OrthoDB" id="6593433at2759"/>
<protein>
    <submittedName>
        <fullName evidence="2">Spermidine/putrescine import ATP-binding protein PotA</fullName>
    </submittedName>
</protein>
<dbReference type="InterPro" id="IPR027417">
    <property type="entry name" value="P-loop_NTPase"/>
</dbReference>
<feature type="domain" description="ABC transporter" evidence="1">
    <location>
        <begin position="20"/>
        <end position="82"/>
    </location>
</feature>
<dbReference type="Gene3D" id="3.40.50.300">
    <property type="entry name" value="P-loop containing nucleotide triphosphate hydrolases"/>
    <property type="match status" value="1"/>
</dbReference>
<keyword evidence="2" id="KW-0547">Nucleotide-binding</keyword>
<evidence type="ECO:0000259" key="1">
    <source>
        <dbReference type="Pfam" id="PF00005"/>
    </source>
</evidence>
<keyword evidence="2" id="KW-0067">ATP-binding</keyword>
<keyword evidence="3" id="KW-1185">Reference proteome</keyword>
<sequence length="184" mass="20823">MAAVEVRNGWKSYSKGNFILNNFNMQVGRGEIYALLGASGCGKTTLMSIIVGLRHLDSGDLTVFGRQRNGYLGHLCGYMPQLYDFLETQFQGQLSGGKPFLSESLNSIEIRVKVKTSRIEFFTTTKSPLHVIRTRRGRRSKSKDVPKQQFSLTFRSITMTKSEIQKTFHINSGHDHPPKLEKHL</sequence>
<dbReference type="InterPro" id="IPR003439">
    <property type="entry name" value="ABC_transporter-like_ATP-bd"/>
</dbReference>
<evidence type="ECO:0000313" key="3">
    <source>
        <dbReference type="Proteomes" id="UP000198287"/>
    </source>
</evidence>
<gene>
    <name evidence="2" type="ORF">Fcan01_16508</name>
</gene>